<feature type="transmembrane region" description="Helical" evidence="7">
    <location>
        <begin position="233"/>
        <end position="252"/>
    </location>
</feature>
<evidence type="ECO:0000256" key="6">
    <source>
        <dbReference type="ARBA" id="ARBA00023136"/>
    </source>
</evidence>
<reference evidence="8" key="1">
    <citation type="journal article" date="2020" name="mSystems">
        <title>Genome- and Community-Level Interaction Insights into Carbon Utilization and Element Cycling Functions of Hydrothermarchaeota in Hydrothermal Sediment.</title>
        <authorList>
            <person name="Zhou Z."/>
            <person name="Liu Y."/>
            <person name="Xu W."/>
            <person name="Pan J."/>
            <person name="Luo Z.H."/>
            <person name="Li M."/>
        </authorList>
    </citation>
    <scope>NUCLEOTIDE SEQUENCE [LARGE SCALE GENOMIC DNA]</scope>
    <source>
        <strain evidence="8">SpSt-143</strain>
    </source>
</reference>
<dbReference type="GO" id="GO:0008961">
    <property type="term" value="F:phosphatidylglycerol-prolipoprotein diacylglyceryl transferase activity"/>
    <property type="evidence" value="ECO:0007669"/>
    <property type="project" value="UniProtKB-UniRule"/>
</dbReference>
<feature type="transmembrane region" description="Helical" evidence="7">
    <location>
        <begin position="264"/>
        <end position="288"/>
    </location>
</feature>
<evidence type="ECO:0000256" key="5">
    <source>
        <dbReference type="ARBA" id="ARBA00022989"/>
    </source>
</evidence>
<feature type="transmembrane region" description="Helical" evidence="7">
    <location>
        <begin position="118"/>
        <end position="135"/>
    </location>
</feature>
<dbReference type="InterPro" id="IPR001640">
    <property type="entry name" value="Lgt"/>
</dbReference>
<keyword evidence="6 7" id="KW-0472">Membrane</keyword>
<sequence length="307" mass="33472">MYPRLSDLFEDLFGFALPLPIYSFGAMVAVAVLVATWLTARELDRRYKAGMLSSVSIRERDSRGRYQTRKASPATLIGTMTLVAVGAGFVGAKIFHILENLDTFVLDPLGMIFSTGGFTFYGGLIFGALGVILYARQKGIPIPQLADAAAPGLMLAYGIGRIGCHLAGDGDWGIAANVAAKPDWLPMWLWAESYPRAIIGPPPAPVYPTPLYEFAMATLFFGVLWALRRHAFLPGWLFSLYLVLNGLERFLIEQIRVNNHFMLWGLRVTQAEVIAVLLMIGGAVGLVLTSRRVGVHRQAAAPEVSGS</sequence>
<comment type="pathway">
    <text evidence="7">Protein modification; lipoprotein biosynthesis (diacylglyceryl transfer).</text>
</comment>
<feature type="transmembrane region" description="Helical" evidence="7">
    <location>
        <begin position="74"/>
        <end position="98"/>
    </location>
</feature>
<dbReference type="UniPathway" id="UPA00664"/>
<gene>
    <name evidence="7" type="primary">lgt</name>
    <name evidence="8" type="ORF">ENO59_00345</name>
</gene>
<dbReference type="GO" id="GO:0042158">
    <property type="term" value="P:lipoprotein biosynthetic process"/>
    <property type="evidence" value="ECO:0007669"/>
    <property type="project" value="UniProtKB-UniRule"/>
</dbReference>
<comment type="subcellular location">
    <subcellularLocation>
        <location evidence="7">Cell membrane</location>
        <topology evidence="7">Multi-pass membrane protein</topology>
    </subcellularLocation>
</comment>
<comment type="function">
    <text evidence="7">Catalyzes the transfer of the diacylglyceryl group from phosphatidylglycerol to the sulfhydryl group of the N-terminal cysteine of a prolipoprotein, the first step in the formation of mature lipoproteins.</text>
</comment>
<feature type="transmembrane region" description="Helical" evidence="7">
    <location>
        <begin position="12"/>
        <end position="38"/>
    </location>
</feature>
<name>A0A7V2AYG6_RHOMR</name>
<dbReference type="HAMAP" id="MF_01147">
    <property type="entry name" value="Lgt"/>
    <property type="match status" value="1"/>
</dbReference>
<protein>
    <recommendedName>
        <fullName evidence="7">Phosphatidylglycerol--prolipoprotein diacylglyceryl transferase</fullName>
        <ecNumber evidence="7">2.5.1.145</ecNumber>
    </recommendedName>
</protein>
<evidence type="ECO:0000256" key="1">
    <source>
        <dbReference type="ARBA" id="ARBA00007150"/>
    </source>
</evidence>
<comment type="similarity">
    <text evidence="1 7">Belongs to the Lgt family.</text>
</comment>
<dbReference type="PANTHER" id="PTHR30589:SF0">
    <property type="entry name" value="PHOSPHATIDYLGLYCEROL--PROLIPOPROTEIN DIACYLGLYCERYL TRANSFERASE"/>
    <property type="match status" value="1"/>
</dbReference>
<dbReference type="AlphaFoldDB" id="A0A7V2AYG6"/>
<dbReference type="EMBL" id="DSGB01000001">
    <property type="protein sequence ID" value="HER94960.1"/>
    <property type="molecule type" value="Genomic_DNA"/>
</dbReference>
<dbReference type="PANTHER" id="PTHR30589">
    <property type="entry name" value="PROLIPOPROTEIN DIACYLGLYCERYL TRANSFERASE"/>
    <property type="match status" value="1"/>
</dbReference>
<evidence type="ECO:0000313" key="8">
    <source>
        <dbReference type="EMBL" id="HER94960.1"/>
    </source>
</evidence>
<evidence type="ECO:0000256" key="3">
    <source>
        <dbReference type="ARBA" id="ARBA00022679"/>
    </source>
</evidence>
<evidence type="ECO:0000256" key="7">
    <source>
        <dbReference type="HAMAP-Rule" id="MF_01147"/>
    </source>
</evidence>
<comment type="catalytic activity">
    <reaction evidence="7">
        <text>L-cysteinyl-[prolipoprotein] + a 1,2-diacyl-sn-glycero-3-phospho-(1'-sn-glycerol) = an S-1,2-diacyl-sn-glyceryl-L-cysteinyl-[prolipoprotein] + sn-glycerol 1-phosphate + H(+)</text>
        <dbReference type="Rhea" id="RHEA:56712"/>
        <dbReference type="Rhea" id="RHEA-COMP:14679"/>
        <dbReference type="Rhea" id="RHEA-COMP:14680"/>
        <dbReference type="ChEBI" id="CHEBI:15378"/>
        <dbReference type="ChEBI" id="CHEBI:29950"/>
        <dbReference type="ChEBI" id="CHEBI:57685"/>
        <dbReference type="ChEBI" id="CHEBI:64716"/>
        <dbReference type="ChEBI" id="CHEBI:140658"/>
        <dbReference type="EC" id="2.5.1.145"/>
    </reaction>
</comment>
<proteinExistence type="inferred from homology"/>
<dbReference type="EC" id="2.5.1.145" evidence="7"/>
<organism evidence="8">
    <name type="scientific">Rhodothermus marinus</name>
    <name type="common">Rhodothermus obamensis</name>
    <dbReference type="NCBI Taxonomy" id="29549"/>
    <lineage>
        <taxon>Bacteria</taxon>
        <taxon>Pseudomonadati</taxon>
        <taxon>Rhodothermota</taxon>
        <taxon>Rhodothermia</taxon>
        <taxon>Rhodothermales</taxon>
        <taxon>Rhodothermaceae</taxon>
        <taxon>Rhodothermus</taxon>
    </lineage>
</organism>
<keyword evidence="5 7" id="KW-1133">Transmembrane helix</keyword>
<accession>A0A7V2AYG6</accession>
<dbReference type="Pfam" id="PF01790">
    <property type="entry name" value="LGT"/>
    <property type="match status" value="1"/>
</dbReference>
<evidence type="ECO:0000256" key="2">
    <source>
        <dbReference type="ARBA" id="ARBA00022475"/>
    </source>
</evidence>
<dbReference type="GO" id="GO:0005886">
    <property type="term" value="C:plasma membrane"/>
    <property type="evidence" value="ECO:0007669"/>
    <property type="project" value="UniProtKB-SubCell"/>
</dbReference>
<keyword evidence="8" id="KW-0449">Lipoprotein</keyword>
<keyword evidence="2 7" id="KW-1003">Cell membrane</keyword>
<keyword evidence="4 7" id="KW-0812">Transmembrane</keyword>
<evidence type="ECO:0000256" key="4">
    <source>
        <dbReference type="ARBA" id="ARBA00022692"/>
    </source>
</evidence>
<feature type="binding site" evidence="7">
    <location>
        <position position="161"/>
    </location>
    <ligand>
        <name>a 1,2-diacyl-sn-glycero-3-phospho-(1'-sn-glycerol)</name>
        <dbReference type="ChEBI" id="CHEBI:64716"/>
    </ligand>
</feature>
<keyword evidence="3 7" id="KW-0808">Transferase</keyword>
<comment type="caution">
    <text evidence="8">The sequence shown here is derived from an EMBL/GenBank/DDBJ whole genome shotgun (WGS) entry which is preliminary data.</text>
</comment>